<evidence type="ECO:0000259" key="2">
    <source>
        <dbReference type="PROSITE" id="PS50119"/>
    </source>
</evidence>
<keyword evidence="1" id="KW-0863">Zinc-finger</keyword>
<dbReference type="EMBL" id="JAJSOF020000001">
    <property type="protein sequence ID" value="KAJ4451380.1"/>
    <property type="molecule type" value="Genomic_DNA"/>
</dbReference>
<reference evidence="3 4" key="1">
    <citation type="journal article" date="2022" name="Allergy">
        <title>Genome assembly and annotation of Periplaneta americana reveal a comprehensive cockroach allergen profile.</title>
        <authorList>
            <person name="Wang L."/>
            <person name="Xiong Q."/>
            <person name="Saelim N."/>
            <person name="Wang L."/>
            <person name="Nong W."/>
            <person name="Wan A.T."/>
            <person name="Shi M."/>
            <person name="Liu X."/>
            <person name="Cao Q."/>
            <person name="Hui J.H.L."/>
            <person name="Sookrung N."/>
            <person name="Leung T.F."/>
            <person name="Tungtrongchitr A."/>
            <person name="Tsui S.K.W."/>
        </authorList>
    </citation>
    <scope>NUCLEOTIDE SEQUENCE [LARGE SCALE GENOMIC DNA]</scope>
    <source>
        <strain evidence="3">PWHHKU_190912</strain>
    </source>
</reference>
<proteinExistence type="predicted"/>
<feature type="domain" description="B box-type" evidence="2">
    <location>
        <begin position="24"/>
        <end position="67"/>
    </location>
</feature>
<organism evidence="3 4">
    <name type="scientific">Periplaneta americana</name>
    <name type="common">American cockroach</name>
    <name type="synonym">Blatta americana</name>
    <dbReference type="NCBI Taxonomy" id="6978"/>
    <lineage>
        <taxon>Eukaryota</taxon>
        <taxon>Metazoa</taxon>
        <taxon>Ecdysozoa</taxon>
        <taxon>Arthropoda</taxon>
        <taxon>Hexapoda</taxon>
        <taxon>Insecta</taxon>
        <taxon>Pterygota</taxon>
        <taxon>Neoptera</taxon>
        <taxon>Polyneoptera</taxon>
        <taxon>Dictyoptera</taxon>
        <taxon>Blattodea</taxon>
        <taxon>Blattoidea</taxon>
        <taxon>Blattidae</taxon>
        <taxon>Blattinae</taxon>
        <taxon>Periplaneta</taxon>
    </lineage>
</organism>
<dbReference type="PROSITE" id="PS50119">
    <property type="entry name" value="ZF_BBOX"/>
    <property type="match status" value="1"/>
</dbReference>
<dbReference type="SUPFAM" id="SSF57845">
    <property type="entry name" value="B-box zinc-binding domain"/>
    <property type="match status" value="1"/>
</dbReference>
<comment type="caution">
    <text evidence="3">The sequence shown here is derived from an EMBL/GenBank/DDBJ whole genome shotgun (WGS) entry which is preliminary data.</text>
</comment>
<keyword evidence="1" id="KW-0479">Metal-binding</keyword>
<protein>
    <recommendedName>
        <fullName evidence="2">B box-type domain-containing protein</fullName>
    </recommendedName>
</protein>
<sequence length="67" mass="7713">MIVSMILKELLPKKEETREKSKRKRCALCPHSKEKKTNQYCMSCDRPVCQACHQLHAESVDNIGNPV</sequence>
<evidence type="ECO:0000313" key="3">
    <source>
        <dbReference type="EMBL" id="KAJ4451380.1"/>
    </source>
</evidence>
<gene>
    <name evidence="3" type="ORF">ANN_02842</name>
</gene>
<accession>A0ABQ8U201</accession>
<dbReference type="InterPro" id="IPR000315">
    <property type="entry name" value="Znf_B-box"/>
</dbReference>
<name>A0ABQ8U201_PERAM</name>
<keyword evidence="1" id="KW-0862">Zinc</keyword>
<dbReference type="Proteomes" id="UP001148838">
    <property type="component" value="Unassembled WGS sequence"/>
</dbReference>
<evidence type="ECO:0000313" key="4">
    <source>
        <dbReference type="Proteomes" id="UP001148838"/>
    </source>
</evidence>
<evidence type="ECO:0000256" key="1">
    <source>
        <dbReference type="PROSITE-ProRule" id="PRU00024"/>
    </source>
</evidence>
<keyword evidence="4" id="KW-1185">Reference proteome</keyword>